<dbReference type="Gene3D" id="1.10.10.10">
    <property type="entry name" value="Winged helix-like DNA-binding domain superfamily/Winged helix DNA-binding domain"/>
    <property type="match status" value="1"/>
</dbReference>
<accession>A0A6G9YEC4</accession>
<sequence>MSNRHVVEVLDALSECPCTTRELAKIVGCRRRPLASALRTIAAHGLISAGGGSWDDPVDTVVRLTPRGSALVADLSSSATWAALYTGTDFGRRRHAGGGW</sequence>
<name>A0A6G9YEC4_9NOCA</name>
<dbReference type="KEGG" id="nah:F5544_17600"/>
<keyword evidence="2" id="KW-1185">Reference proteome</keyword>
<evidence type="ECO:0008006" key="3">
    <source>
        <dbReference type="Google" id="ProtNLM"/>
    </source>
</evidence>
<dbReference type="SUPFAM" id="SSF46785">
    <property type="entry name" value="Winged helix' DNA-binding domain"/>
    <property type="match status" value="1"/>
</dbReference>
<dbReference type="InterPro" id="IPR036390">
    <property type="entry name" value="WH_DNA-bd_sf"/>
</dbReference>
<dbReference type="AlphaFoldDB" id="A0A6G9YEC4"/>
<dbReference type="Proteomes" id="UP000503540">
    <property type="component" value="Chromosome"/>
</dbReference>
<dbReference type="InterPro" id="IPR036388">
    <property type="entry name" value="WH-like_DNA-bd_sf"/>
</dbReference>
<gene>
    <name evidence="1" type="ORF">F5544_17600</name>
</gene>
<proteinExistence type="predicted"/>
<evidence type="ECO:0000313" key="2">
    <source>
        <dbReference type="Proteomes" id="UP000503540"/>
    </source>
</evidence>
<dbReference type="RefSeq" id="WP_167474219.1">
    <property type="nucleotide sequence ID" value="NZ_CP046172.1"/>
</dbReference>
<evidence type="ECO:0000313" key="1">
    <source>
        <dbReference type="EMBL" id="QIS11396.1"/>
    </source>
</evidence>
<protein>
    <recommendedName>
        <fullName evidence="3">MarR family transcriptional regulator</fullName>
    </recommendedName>
</protein>
<organism evidence="1 2">
    <name type="scientific">Nocardia arthritidis</name>
    <dbReference type="NCBI Taxonomy" id="228602"/>
    <lineage>
        <taxon>Bacteria</taxon>
        <taxon>Bacillati</taxon>
        <taxon>Actinomycetota</taxon>
        <taxon>Actinomycetes</taxon>
        <taxon>Mycobacteriales</taxon>
        <taxon>Nocardiaceae</taxon>
        <taxon>Nocardia</taxon>
    </lineage>
</organism>
<dbReference type="EMBL" id="CP046172">
    <property type="protein sequence ID" value="QIS11396.1"/>
    <property type="molecule type" value="Genomic_DNA"/>
</dbReference>
<reference evidence="1 2" key="1">
    <citation type="journal article" date="2019" name="ACS Chem. Biol.">
        <title>Identification and Mobilization of a Cryptic Antibiotic Biosynthesis Gene Locus from a Human-Pathogenic Nocardia Isolate.</title>
        <authorList>
            <person name="Herisse M."/>
            <person name="Ishida K."/>
            <person name="Porter J.L."/>
            <person name="Howden B."/>
            <person name="Hertweck C."/>
            <person name="Stinear T.P."/>
            <person name="Pidot S.J."/>
        </authorList>
    </citation>
    <scope>NUCLEOTIDE SEQUENCE [LARGE SCALE GENOMIC DNA]</scope>
    <source>
        <strain evidence="1 2">AUSMDU00012717</strain>
    </source>
</reference>